<evidence type="ECO:0000256" key="2">
    <source>
        <dbReference type="ARBA" id="ARBA00022694"/>
    </source>
</evidence>
<dbReference type="GO" id="GO:0008033">
    <property type="term" value="P:tRNA processing"/>
    <property type="evidence" value="ECO:0007669"/>
    <property type="project" value="UniProtKB-KW"/>
</dbReference>
<protein>
    <recommendedName>
        <fullName evidence="4">tRNA pseudouridine synthase</fullName>
        <ecNumber evidence="4">5.4.99.12</ecNumber>
    </recommendedName>
</protein>
<dbReference type="EMBL" id="JALLAZ020001244">
    <property type="protein sequence ID" value="KAL3778059.1"/>
    <property type="molecule type" value="Genomic_DNA"/>
</dbReference>
<dbReference type="AlphaFoldDB" id="A0ABD3NQ35"/>
<evidence type="ECO:0000259" key="6">
    <source>
        <dbReference type="Pfam" id="PF01416"/>
    </source>
</evidence>
<dbReference type="InterPro" id="IPR020095">
    <property type="entry name" value="PsdUridine_synth_TruA_C"/>
</dbReference>
<dbReference type="InterPro" id="IPR001406">
    <property type="entry name" value="PsdUridine_synth_TruA"/>
</dbReference>
<keyword evidence="2 4" id="KW-0819">tRNA processing</keyword>
<gene>
    <name evidence="7" type="ORF">ACHAW5_011130</name>
</gene>
<dbReference type="PANTHER" id="PTHR11142">
    <property type="entry name" value="PSEUDOURIDYLATE SYNTHASE"/>
    <property type="match status" value="1"/>
</dbReference>
<dbReference type="HAMAP" id="MF_00171">
    <property type="entry name" value="TruA"/>
    <property type="match status" value="1"/>
</dbReference>
<keyword evidence="8" id="KW-1185">Reference proteome</keyword>
<organism evidence="7 8">
    <name type="scientific">Stephanodiscus triporus</name>
    <dbReference type="NCBI Taxonomy" id="2934178"/>
    <lineage>
        <taxon>Eukaryota</taxon>
        <taxon>Sar</taxon>
        <taxon>Stramenopiles</taxon>
        <taxon>Ochrophyta</taxon>
        <taxon>Bacillariophyta</taxon>
        <taxon>Coscinodiscophyceae</taxon>
        <taxon>Thalassiosirophycidae</taxon>
        <taxon>Stephanodiscales</taxon>
        <taxon>Stephanodiscaceae</taxon>
        <taxon>Stephanodiscus</taxon>
    </lineage>
</organism>
<dbReference type="InterPro" id="IPR020097">
    <property type="entry name" value="PsdUridine_synth_TruA_a/b_dom"/>
</dbReference>
<feature type="domain" description="Pseudouridine synthase I TruA alpha/beta" evidence="6">
    <location>
        <begin position="305"/>
        <end position="435"/>
    </location>
</feature>
<evidence type="ECO:0000256" key="4">
    <source>
        <dbReference type="RuleBase" id="RU003792"/>
    </source>
</evidence>
<dbReference type="InterPro" id="IPR020094">
    <property type="entry name" value="TruA/RsuA/RluB/E/F_N"/>
</dbReference>
<evidence type="ECO:0000256" key="5">
    <source>
        <dbReference type="SAM" id="MobiDB-lite"/>
    </source>
</evidence>
<evidence type="ECO:0000313" key="8">
    <source>
        <dbReference type="Proteomes" id="UP001530315"/>
    </source>
</evidence>
<comment type="catalytic activity">
    <reaction evidence="4">
        <text>uridine(38/39/40) in tRNA = pseudouridine(38/39/40) in tRNA</text>
        <dbReference type="Rhea" id="RHEA:22376"/>
        <dbReference type="Rhea" id="RHEA-COMP:10085"/>
        <dbReference type="Rhea" id="RHEA-COMP:10087"/>
        <dbReference type="ChEBI" id="CHEBI:65314"/>
        <dbReference type="ChEBI" id="CHEBI:65315"/>
        <dbReference type="EC" id="5.4.99.12"/>
    </reaction>
</comment>
<dbReference type="Gene3D" id="3.30.70.580">
    <property type="entry name" value="Pseudouridine synthase I, catalytic domain, N-terminal subdomain"/>
    <property type="match status" value="1"/>
</dbReference>
<comment type="caution">
    <text evidence="7">The sequence shown here is derived from an EMBL/GenBank/DDBJ whole genome shotgun (WGS) entry which is preliminary data.</text>
</comment>
<feature type="region of interest" description="Disordered" evidence="5">
    <location>
        <begin position="67"/>
        <end position="90"/>
    </location>
</feature>
<dbReference type="InterPro" id="IPR020103">
    <property type="entry name" value="PsdUridine_synth_cat_dom_sf"/>
</dbReference>
<dbReference type="Gene3D" id="3.30.70.660">
    <property type="entry name" value="Pseudouridine synthase I, catalytic domain, C-terminal subdomain"/>
    <property type="match status" value="1"/>
</dbReference>
<dbReference type="GO" id="GO:0160147">
    <property type="term" value="F:tRNA pseudouridine(38-40) synthase activity"/>
    <property type="evidence" value="ECO:0007669"/>
    <property type="project" value="UniProtKB-EC"/>
</dbReference>
<comment type="similarity">
    <text evidence="1 4">Belongs to the tRNA pseudouridine synthase TruA family.</text>
</comment>
<evidence type="ECO:0000313" key="7">
    <source>
        <dbReference type="EMBL" id="KAL3778059.1"/>
    </source>
</evidence>
<evidence type="ECO:0000256" key="1">
    <source>
        <dbReference type="ARBA" id="ARBA00009375"/>
    </source>
</evidence>
<dbReference type="EC" id="5.4.99.12" evidence="4"/>
<accession>A0ABD3NQ35</accession>
<dbReference type="Pfam" id="PF01416">
    <property type="entry name" value="PseudoU_synth_1"/>
    <property type="match status" value="1"/>
</dbReference>
<proteinExistence type="inferred from homology"/>
<reference evidence="7 8" key="1">
    <citation type="submission" date="2024-10" db="EMBL/GenBank/DDBJ databases">
        <title>Updated reference genomes for cyclostephanoid diatoms.</title>
        <authorList>
            <person name="Roberts W.R."/>
            <person name="Alverson A.J."/>
        </authorList>
    </citation>
    <scope>NUCLEOTIDE SEQUENCE [LARGE SCALE GENOMIC DNA]</scope>
    <source>
        <strain evidence="7 8">AJA276-08</strain>
    </source>
</reference>
<dbReference type="SUPFAM" id="SSF55120">
    <property type="entry name" value="Pseudouridine synthase"/>
    <property type="match status" value="1"/>
</dbReference>
<name>A0ABD3NQ35_9STRA</name>
<sequence>MASENDIGNATAIAAAASAIATMSSASSKDDASTTHNNPPLAVLTFVLTVEYNGYQYAGFQRQTATFTSQNHNSSKRSRKSSSTSSHPITVQHQIETALQQWTNLSIATLRVRGAGRTDKGVHASGQVVAFDVPVRLMKLNPDYHDNEEAEELSEQCIQHLQEAYHVLDRYLQLSDKNSYCCSTHAHCNNATRRTVVDQWQIRRSITTRLSCSDIVIRSVRMYTGCSTTRPFEPRRRIMSKTYVYRLRFRRLAHLHLNTNNDDQHEKQAIHPLCHAGPHLLRRIHDHNTVWLCPWPLDSALLRSACAAFVGRHDFVNFVHKDERKAAMNDEDVDEDIKETNLTRDDDIRDVVRDMEKRKQYPPPHEIDLFEFNVVESDEGEEEGENSMLPPIVNATFTLSAKGFHRSMVRNLIGFAVDVARGIRSLEDIPILLLKSGGGNSRTTANNVTFDDGKSNSLANYSGIVNSAPACGLCLAKVKYEHDDFL</sequence>
<dbReference type="Proteomes" id="UP001530315">
    <property type="component" value="Unassembled WGS sequence"/>
</dbReference>
<keyword evidence="3 4" id="KW-0413">Isomerase</keyword>
<evidence type="ECO:0000256" key="3">
    <source>
        <dbReference type="ARBA" id="ARBA00023235"/>
    </source>
</evidence>
<dbReference type="PANTHER" id="PTHR11142:SF0">
    <property type="entry name" value="TRNA PSEUDOURIDINE SYNTHASE-LIKE 1"/>
    <property type="match status" value="1"/>
</dbReference>